<gene>
    <name evidence="7" type="ORF">FC83_GL000031</name>
</gene>
<dbReference type="InterPro" id="IPR012340">
    <property type="entry name" value="NA-bd_OB-fold"/>
</dbReference>
<evidence type="ECO:0000256" key="5">
    <source>
        <dbReference type="PROSITE-ProRule" id="PRU10015"/>
    </source>
</evidence>
<dbReference type="SUPFAM" id="SSF50249">
    <property type="entry name" value="Nucleic acid-binding proteins"/>
    <property type="match status" value="1"/>
</dbReference>
<dbReference type="InterPro" id="IPR002792">
    <property type="entry name" value="TRAM_dom"/>
</dbReference>
<dbReference type="CDD" id="cd02440">
    <property type="entry name" value="AdoMet_MTases"/>
    <property type="match status" value="1"/>
</dbReference>
<feature type="domain" description="TRAM" evidence="6">
    <location>
        <begin position="8"/>
        <end position="66"/>
    </location>
</feature>
<proteinExistence type="inferred from homology"/>
<keyword evidence="2 4" id="KW-0808">Transferase</keyword>
<dbReference type="InterPro" id="IPR030390">
    <property type="entry name" value="MeTrfase_TrmA_AS"/>
</dbReference>
<organism evidence="7 8">
    <name type="scientific">Agrilactobacillus composti DSM 18527 = JCM 14202</name>
    <dbReference type="NCBI Taxonomy" id="1423734"/>
    <lineage>
        <taxon>Bacteria</taxon>
        <taxon>Bacillati</taxon>
        <taxon>Bacillota</taxon>
        <taxon>Bacilli</taxon>
        <taxon>Lactobacillales</taxon>
        <taxon>Lactobacillaceae</taxon>
        <taxon>Agrilactobacillus</taxon>
    </lineage>
</organism>
<dbReference type="PROSITE" id="PS01231">
    <property type="entry name" value="TRMA_2"/>
    <property type="match status" value="1"/>
</dbReference>
<evidence type="ECO:0000256" key="3">
    <source>
        <dbReference type="ARBA" id="ARBA00022691"/>
    </source>
</evidence>
<evidence type="ECO:0000259" key="6">
    <source>
        <dbReference type="PROSITE" id="PS50926"/>
    </source>
</evidence>
<feature type="binding site" evidence="4">
    <location>
        <position position="317"/>
    </location>
    <ligand>
        <name>S-adenosyl-L-methionine</name>
        <dbReference type="ChEBI" id="CHEBI:59789"/>
    </ligand>
</feature>
<dbReference type="Gene3D" id="2.40.50.1070">
    <property type="match status" value="1"/>
</dbReference>
<sequence>MKVKMQAPITKNEKKELTIQDLSYDGLGVAKVEGYPIFVDNALPGETVEALITKVGKSFGFAKTTRIITASADRVEVKDRQYTQTGIAPLQHLAYGAQLRFKQQQIENLYAKAKLDIAVKPTLGMTDPTHYRNKASVPVRLINGKATIGFFRKHSHDLVPMTDFFIQDRKIDAALATLQDIVRRLQIEPYNEFKHSGVLRNIMVRRGYYTNELMVVFVTRSEKIASKKTLVEMITEEIPDVVSVIQNINPTKGNAILGKTDKLLYGNAQLRDEVLGLKFDISAQSFYQVNPQQTQVLYQTAIDAADLTGDETVIDAYSGIGTIGLSMAEHVKSVQGVEMVETAVKDANHNAKLNNTTNAKFVTGKAEVVMPKWQEEGLSADIVVVDPPRKGLTPEFINAVGKVGPSKVIYISCNPATLARDLQLFQELGYSAKSTQPVDMFPMTTHIESVTALTKD</sequence>
<dbReference type="InterPro" id="IPR030391">
    <property type="entry name" value="MeTrfase_TrmA_CS"/>
</dbReference>
<feature type="active site" description="Nucleophile" evidence="4">
    <location>
        <position position="413"/>
    </location>
</feature>
<name>X0PV12_9LACO</name>
<accession>X0PV12</accession>
<dbReference type="Proteomes" id="UP000051236">
    <property type="component" value="Unassembled WGS sequence"/>
</dbReference>
<dbReference type="OrthoDB" id="9804590at2"/>
<dbReference type="RefSeq" id="WP_035455154.1">
    <property type="nucleotide sequence ID" value="NZ_AZGA01000006.1"/>
</dbReference>
<dbReference type="PROSITE" id="PS50926">
    <property type="entry name" value="TRAM"/>
    <property type="match status" value="1"/>
</dbReference>
<dbReference type="NCBIfam" id="TIGR00479">
    <property type="entry name" value="rumA"/>
    <property type="match status" value="1"/>
</dbReference>
<dbReference type="Pfam" id="PF05958">
    <property type="entry name" value="tRNA_U5-meth_tr"/>
    <property type="match status" value="1"/>
</dbReference>
<dbReference type="GO" id="GO:0070041">
    <property type="term" value="F:rRNA (uridine-C5-)-methyltransferase activity"/>
    <property type="evidence" value="ECO:0007669"/>
    <property type="project" value="TreeGrafter"/>
</dbReference>
<dbReference type="PANTHER" id="PTHR11061:SF30">
    <property type="entry name" value="TRNA (URACIL(54)-C(5))-METHYLTRANSFERASE"/>
    <property type="match status" value="1"/>
</dbReference>
<evidence type="ECO:0000313" key="7">
    <source>
        <dbReference type="EMBL" id="KRM36133.1"/>
    </source>
</evidence>
<dbReference type="FunFam" id="3.40.50.150:FF:000009">
    <property type="entry name" value="23S rRNA (Uracil(1939)-C(5))-methyltransferase RlmD"/>
    <property type="match status" value="1"/>
</dbReference>
<keyword evidence="3 4" id="KW-0949">S-adenosyl-L-methionine</keyword>
<dbReference type="eggNOG" id="COG2265">
    <property type="taxonomic scope" value="Bacteria"/>
</dbReference>
<dbReference type="PATRIC" id="fig|1423734.3.peg.31"/>
<dbReference type="PROSITE" id="PS01230">
    <property type="entry name" value="TRMA_1"/>
    <property type="match status" value="1"/>
</dbReference>
<evidence type="ECO:0000313" key="8">
    <source>
        <dbReference type="Proteomes" id="UP000051236"/>
    </source>
</evidence>
<dbReference type="Gene3D" id="2.40.50.140">
    <property type="entry name" value="Nucleic acid-binding proteins"/>
    <property type="match status" value="1"/>
</dbReference>
<dbReference type="Pfam" id="PF01938">
    <property type="entry name" value="TRAM"/>
    <property type="match status" value="1"/>
</dbReference>
<evidence type="ECO:0000256" key="1">
    <source>
        <dbReference type="ARBA" id="ARBA00022603"/>
    </source>
</evidence>
<dbReference type="GO" id="GO:0070475">
    <property type="term" value="P:rRNA base methylation"/>
    <property type="evidence" value="ECO:0007669"/>
    <property type="project" value="TreeGrafter"/>
</dbReference>
<dbReference type="SUPFAM" id="SSF53335">
    <property type="entry name" value="S-adenosyl-L-methionine-dependent methyltransferases"/>
    <property type="match status" value="1"/>
</dbReference>
<comment type="similarity">
    <text evidence="4">Belongs to the class I-like SAM-binding methyltransferase superfamily. RNA M5U methyltransferase family.</text>
</comment>
<feature type="binding site" evidence="4">
    <location>
        <position position="386"/>
    </location>
    <ligand>
        <name>S-adenosyl-L-methionine</name>
        <dbReference type="ChEBI" id="CHEBI:59789"/>
    </ligand>
</feature>
<dbReference type="PROSITE" id="PS51687">
    <property type="entry name" value="SAM_MT_RNA_M5U"/>
    <property type="match status" value="1"/>
</dbReference>
<dbReference type="PANTHER" id="PTHR11061">
    <property type="entry name" value="RNA M5U METHYLTRANSFERASE"/>
    <property type="match status" value="1"/>
</dbReference>
<comment type="caution">
    <text evidence="7">The sequence shown here is derived from an EMBL/GenBank/DDBJ whole genome shotgun (WGS) entry which is preliminary data.</text>
</comment>
<keyword evidence="8" id="KW-1185">Reference proteome</keyword>
<protein>
    <recommendedName>
        <fullName evidence="6">TRAM domain-containing protein</fullName>
    </recommendedName>
</protein>
<reference evidence="7 8" key="1">
    <citation type="journal article" date="2015" name="Genome Announc.">
        <title>Expanding the biotechnology potential of lactobacilli through comparative genomics of 213 strains and associated genera.</title>
        <authorList>
            <person name="Sun Z."/>
            <person name="Harris H.M."/>
            <person name="McCann A."/>
            <person name="Guo C."/>
            <person name="Argimon S."/>
            <person name="Zhang W."/>
            <person name="Yang X."/>
            <person name="Jeffery I.B."/>
            <person name="Cooney J.C."/>
            <person name="Kagawa T.F."/>
            <person name="Liu W."/>
            <person name="Song Y."/>
            <person name="Salvetti E."/>
            <person name="Wrobel A."/>
            <person name="Rasinkangas P."/>
            <person name="Parkhill J."/>
            <person name="Rea M.C."/>
            <person name="O'Sullivan O."/>
            <person name="Ritari J."/>
            <person name="Douillard F.P."/>
            <person name="Paul Ross R."/>
            <person name="Yang R."/>
            <person name="Briner A.E."/>
            <person name="Felis G.E."/>
            <person name="de Vos W.M."/>
            <person name="Barrangou R."/>
            <person name="Klaenhammer T.R."/>
            <person name="Caufield P.W."/>
            <person name="Cui Y."/>
            <person name="Zhang H."/>
            <person name="O'Toole P.W."/>
        </authorList>
    </citation>
    <scope>NUCLEOTIDE SEQUENCE [LARGE SCALE GENOMIC DNA]</scope>
    <source>
        <strain evidence="7 8">DSM 18527</strain>
    </source>
</reference>
<feature type="binding site" evidence="4">
    <location>
        <position position="288"/>
    </location>
    <ligand>
        <name>S-adenosyl-L-methionine</name>
        <dbReference type="ChEBI" id="CHEBI:59789"/>
    </ligand>
</feature>
<feature type="binding site" evidence="4">
    <location>
        <position position="338"/>
    </location>
    <ligand>
        <name>S-adenosyl-L-methionine</name>
        <dbReference type="ChEBI" id="CHEBI:59789"/>
    </ligand>
</feature>
<feature type="active site" evidence="5">
    <location>
        <position position="413"/>
    </location>
</feature>
<dbReference type="InterPro" id="IPR010280">
    <property type="entry name" value="U5_MeTrfase_fam"/>
</dbReference>
<keyword evidence="1 4" id="KW-0489">Methyltransferase</keyword>
<evidence type="ECO:0000256" key="2">
    <source>
        <dbReference type="ARBA" id="ARBA00022679"/>
    </source>
</evidence>
<dbReference type="InterPro" id="IPR029063">
    <property type="entry name" value="SAM-dependent_MTases_sf"/>
</dbReference>
<dbReference type="FunFam" id="2.40.50.1070:FF:000003">
    <property type="entry name" value="23S rRNA (Uracil-5-)-methyltransferase RumA"/>
    <property type="match status" value="1"/>
</dbReference>
<evidence type="ECO:0000256" key="4">
    <source>
        <dbReference type="PROSITE-ProRule" id="PRU01024"/>
    </source>
</evidence>
<dbReference type="AlphaFoldDB" id="X0PV12"/>
<dbReference type="EMBL" id="AZGA01000006">
    <property type="protein sequence ID" value="KRM36133.1"/>
    <property type="molecule type" value="Genomic_DNA"/>
</dbReference>
<dbReference type="STRING" id="1423734.FC83_GL000031"/>
<dbReference type="Gene3D" id="3.40.50.150">
    <property type="entry name" value="Vaccinia Virus protein VP39"/>
    <property type="match status" value="1"/>
</dbReference>